<dbReference type="KEGG" id="msar:MSAR_27250"/>
<accession>A0A7I7STT1</accession>
<gene>
    <name evidence="1" type="ORF">MSAR_27250</name>
</gene>
<protein>
    <submittedName>
        <fullName evidence="1">Uncharacterized protein</fullName>
    </submittedName>
</protein>
<sequence length="94" mass="10617">MKPYAQISAIDLGYVPDPQDVQVFADQRNLQTMARVQDYLWANVLRMRQCDQPLPGTTSRGYMPQPPDEGLSPLLHWMESGDLSYSLPVISHLG</sequence>
<dbReference type="EMBL" id="AP022595">
    <property type="protein sequence ID" value="BBY59589.1"/>
    <property type="molecule type" value="Genomic_DNA"/>
</dbReference>
<dbReference type="Proteomes" id="UP000466445">
    <property type="component" value="Chromosome"/>
</dbReference>
<reference evidence="1 2" key="1">
    <citation type="journal article" date="2019" name="Emerg. Microbes Infect.">
        <title>Comprehensive subspecies identification of 175 nontuberculous mycobacteria species based on 7547 genomic profiles.</title>
        <authorList>
            <person name="Matsumoto Y."/>
            <person name="Kinjo T."/>
            <person name="Motooka D."/>
            <person name="Nabeya D."/>
            <person name="Jung N."/>
            <person name="Uechi K."/>
            <person name="Horii T."/>
            <person name="Iida T."/>
            <person name="Fujita J."/>
            <person name="Nakamura S."/>
        </authorList>
    </citation>
    <scope>NUCLEOTIDE SEQUENCE [LARGE SCALE GENOMIC DNA]</scope>
    <source>
        <strain evidence="1 2">JCM 30395</strain>
    </source>
</reference>
<dbReference type="RefSeq" id="WP_163697665.1">
    <property type="nucleotide sequence ID" value="NZ_AP022595.1"/>
</dbReference>
<proteinExistence type="predicted"/>
<name>A0A7I7STT1_9MYCO</name>
<dbReference type="AlphaFoldDB" id="A0A7I7STT1"/>
<evidence type="ECO:0000313" key="2">
    <source>
        <dbReference type="Proteomes" id="UP000466445"/>
    </source>
</evidence>
<keyword evidence="2" id="KW-1185">Reference proteome</keyword>
<organism evidence="1 2">
    <name type="scientific">Mycolicibacterium sarraceniae</name>
    <dbReference type="NCBI Taxonomy" id="1534348"/>
    <lineage>
        <taxon>Bacteria</taxon>
        <taxon>Bacillati</taxon>
        <taxon>Actinomycetota</taxon>
        <taxon>Actinomycetes</taxon>
        <taxon>Mycobacteriales</taxon>
        <taxon>Mycobacteriaceae</taxon>
        <taxon>Mycolicibacterium</taxon>
    </lineage>
</organism>
<evidence type="ECO:0000313" key="1">
    <source>
        <dbReference type="EMBL" id="BBY59589.1"/>
    </source>
</evidence>